<reference evidence="2 3" key="1">
    <citation type="submission" date="2020-08" db="EMBL/GenBank/DDBJ databases">
        <title>Genomic Encyclopedia of Type Strains, Phase IV (KMG-IV): sequencing the most valuable type-strain genomes for metagenomic binning, comparative biology and taxonomic classification.</title>
        <authorList>
            <person name="Goeker M."/>
        </authorList>
    </citation>
    <scope>NUCLEOTIDE SEQUENCE [LARGE SCALE GENOMIC DNA]</scope>
    <source>
        <strain evidence="2 3">DSM 45615</strain>
    </source>
</reference>
<dbReference type="EMBL" id="JACHGN010000016">
    <property type="protein sequence ID" value="MBB5137035.1"/>
    <property type="molecule type" value="Genomic_DNA"/>
</dbReference>
<dbReference type="InterPro" id="IPR015421">
    <property type="entry name" value="PyrdxlP-dep_Trfase_major"/>
</dbReference>
<sequence>MTTHLTDLAHLPMHRIHHLWDAEPGWLDTASYGLPPRHAHTELTRVLDQWRRGSTDWTPWEDYTHRARHAFATLVAAPPTDITIGATASQLLSMLAAALPPGTTVLAPEIEFTSNLFPWAVSATLRTVPPDHLAESIDASTGVVAFSLVQSATGQIAPAADIIAAARHHGALVVADASQACGWLPIDATRFDVLVCAAYKWLMSPRGAAYAYLSPRAREHMRPIAANWYAGADPGGSYYGPPLRLAPDARAFDLSPAWFCQAGAAPAIETLNAIGIDRVHAHNTALAARFQTALGQQPTGSAIVTVEIPDARRRLAAAGVRAAVRAGKVRASFHIYTTDADVDLALNALT</sequence>
<keyword evidence="2" id="KW-0456">Lyase</keyword>
<accession>A0A840PLW3</accession>
<dbReference type="Gene3D" id="3.40.640.10">
    <property type="entry name" value="Type I PLP-dependent aspartate aminotransferase-like (Major domain)"/>
    <property type="match status" value="1"/>
</dbReference>
<dbReference type="Gene3D" id="3.90.1150.10">
    <property type="entry name" value="Aspartate Aminotransferase, domain 1"/>
    <property type="match status" value="1"/>
</dbReference>
<dbReference type="GO" id="GO:0016829">
    <property type="term" value="F:lyase activity"/>
    <property type="evidence" value="ECO:0007669"/>
    <property type="project" value="UniProtKB-KW"/>
</dbReference>
<dbReference type="RefSeq" id="WP_246519028.1">
    <property type="nucleotide sequence ID" value="NZ_BAABIX010000021.1"/>
</dbReference>
<dbReference type="PANTHER" id="PTHR43586">
    <property type="entry name" value="CYSTEINE DESULFURASE"/>
    <property type="match status" value="1"/>
</dbReference>
<evidence type="ECO:0000259" key="1">
    <source>
        <dbReference type="Pfam" id="PF00266"/>
    </source>
</evidence>
<evidence type="ECO:0000313" key="3">
    <source>
        <dbReference type="Proteomes" id="UP000578449"/>
    </source>
</evidence>
<protein>
    <submittedName>
        <fullName evidence="2">Selenocysteine lyase/cysteine desulfurase</fullName>
    </submittedName>
</protein>
<organism evidence="2 3">
    <name type="scientific">Thermocatellispora tengchongensis</name>
    <dbReference type="NCBI Taxonomy" id="1073253"/>
    <lineage>
        <taxon>Bacteria</taxon>
        <taxon>Bacillati</taxon>
        <taxon>Actinomycetota</taxon>
        <taxon>Actinomycetes</taxon>
        <taxon>Streptosporangiales</taxon>
        <taxon>Streptosporangiaceae</taxon>
        <taxon>Thermocatellispora</taxon>
    </lineage>
</organism>
<proteinExistence type="predicted"/>
<dbReference type="Pfam" id="PF00266">
    <property type="entry name" value="Aminotran_5"/>
    <property type="match status" value="1"/>
</dbReference>
<keyword evidence="3" id="KW-1185">Reference proteome</keyword>
<comment type="caution">
    <text evidence="2">The sequence shown here is derived from an EMBL/GenBank/DDBJ whole genome shotgun (WGS) entry which is preliminary data.</text>
</comment>
<dbReference type="AlphaFoldDB" id="A0A840PLW3"/>
<feature type="domain" description="Aminotransferase class V" evidence="1">
    <location>
        <begin position="65"/>
        <end position="301"/>
    </location>
</feature>
<dbReference type="SUPFAM" id="SSF53383">
    <property type="entry name" value="PLP-dependent transferases"/>
    <property type="match status" value="1"/>
</dbReference>
<evidence type="ECO:0000313" key="2">
    <source>
        <dbReference type="EMBL" id="MBB5137035.1"/>
    </source>
</evidence>
<dbReference type="PANTHER" id="PTHR43586:SF21">
    <property type="entry name" value="PYRIDOXAL PHOSPHATE (PLP)-DEPENDENT ASPARTATE AMINOTRANSFERASE SUPERFAMILY"/>
    <property type="match status" value="1"/>
</dbReference>
<dbReference type="InterPro" id="IPR015422">
    <property type="entry name" value="PyrdxlP-dep_Trfase_small"/>
</dbReference>
<dbReference type="Proteomes" id="UP000578449">
    <property type="component" value="Unassembled WGS sequence"/>
</dbReference>
<name>A0A840PLW3_9ACTN</name>
<dbReference type="InterPro" id="IPR015424">
    <property type="entry name" value="PyrdxlP-dep_Trfase"/>
</dbReference>
<dbReference type="InterPro" id="IPR000192">
    <property type="entry name" value="Aminotrans_V_dom"/>
</dbReference>
<gene>
    <name evidence="2" type="ORF">HNP84_006787</name>
</gene>